<evidence type="ECO:0000256" key="10">
    <source>
        <dbReference type="ARBA" id="ARBA00023157"/>
    </source>
</evidence>
<feature type="signal peptide" evidence="12">
    <location>
        <begin position="1"/>
        <end position="16"/>
    </location>
</feature>
<proteinExistence type="evidence at transcript level"/>
<dbReference type="PROSITE" id="PS00079">
    <property type="entry name" value="MULTICOPPER_OXIDASE1"/>
    <property type="match status" value="1"/>
</dbReference>
<evidence type="ECO:0000256" key="2">
    <source>
        <dbReference type="ARBA" id="ARBA00001935"/>
    </source>
</evidence>
<comment type="similarity">
    <text evidence="4">Belongs to the multicopper oxidase family.</text>
</comment>
<evidence type="ECO:0000256" key="12">
    <source>
        <dbReference type="SAM" id="SignalP"/>
    </source>
</evidence>
<evidence type="ECO:0000259" key="15">
    <source>
        <dbReference type="Pfam" id="PF07732"/>
    </source>
</evidence>
<dbReference type="PANTHER" id="PTHR11709:SF511">
    <property type="entry name" value="LACCASE"/>
    <property type="match status" value="1"/>
</dbReference>
<evidence type="ECO:0000256" key="7">
    <source>
        <dbReference type="ARBA" id="ARBA00022723"/>
    </source>
</evidence>
<keyword evidence="10" id="KW-1015">Disulfide bond</keyword>
<dbReference type="CDD" id="cd13857">
    <property type="entry name" value="CuRO_1_Diphenol_Ox"/>
    <property type="match status" value="1"/>
</dbReference>
<keyword evidence="8" id="KW-0560">Oxidoreductase</keyword>
<evidence type="ECO:0000313" key="16">
    <source>
        <dbReference type="EMBL" id="AAO42609.1"/>
    </source>
</evidence>
<comment type="subcellular location">
    <subcellularLocation>
        <location evidence="3">Secreted</location>
    </subcellularLocation>
</comment>
<dbReference type="EMBL" id="AY225437">
    <property type="protein sequence ID" value="AAO42609.1"/>
    <property type="molecule type" value="mRNA"/>
</dbReference>
<evidence type="ECO:0000256" key="9">
    <source>
        <dbReference type="ARBA" id="ARBA00023008"/>
    </source>
</evidence>
<dbReference type="Pfam" id="PF07732">
    <property type="entry name" value="Cu-oxidase_3"/>
    <property type="match status" value="1"/>
</dbReference>
<evidence type="ECO:0000259" key="14">
    <source>
        <dbReference type="Pfam" id="PF07731"/>
    </source>
</evidence>
<dbReference type="AlphaFoldDB" id="Q875H3"/>
<keyword evidence="9" id="KW-0186">Copper</keyword>
<evidence type="ECO:0000256" key="5">
    <source>
        <dbReference type="ARBA" id="ARBA00012297"/>
    </source>
</evidence>
<dbReference type="InterPro" id="IPR011707">
    <property type="entry name" value="Cu-oxidase-like_N"/>
</dbReference>
<protein>
    <recommendedName>
        <fullName evidence="5">laccase</fullName>
        <ecNumber evidence="5">1.10.3.2</ecNumber>
    </recommendedName>
</protein>
<dbReference type="InterPro" id="IPR033138">
    <property type="entry name" value="Cu_oxidase_CS"/>
</dbReference>
<evidence type="ECO:0000256" key="1">
    <source>
        <dbReference type="ARBA" id="ARBA00000349"/>
    </source>
</evidence>
<sequence>MLFALLALGAAIGVGAAPSSGPPVVQVPSMDNFVLGSGVAGQPPQVRHYEFVVEEMLGAPDGVTKPMLVVNGLFPGPTIEVNQYDRLVVRVINRIQNATTIHWHGIPQNGTAYYDGTAGITECGIPPGQSLTYDFTFGDFSGTTWWHSHYDTQYTDGVTGALIVHPTFPDPPGFPTWDEELVIELTDVYHTFSTILNAQYLSPSGPIGGSAGDEPVPDSGALNGLGQYHGLGNYFNFTLQPNKTYRLRLIHTGSLADIRFSVDNHPLTVIEADGTLTEPTVVAGLTLAVAQRYSVLLTTNQTNGSYWMRTLQQTDMFTYKLPGQNPDNRGIISYGTGTGPTLPPAKEDPGATLGGMQLNDLDPYTLPPAVPEAVPDNTKFYQVSFEFDNLPSGASRAYMNGTSWDPLPKTNILLEIQRAYNAGRAFAPEGASVQFGNQFLITEDKIEVLDLVLENNDNGDHPFHLHGYSPWMIGVGDSPYDPNNVTLNTVNPLSRDTVEIPANGWVRLRFITYNPGAWTLHCHISWHMSAGLLMQFVTLPSVAATLPIPQVIANMCSAA</sequence>
<dbReference type="VEuPathDB" id="FungiDB:AGR57_8978"/>
<dbReference type="PROSITE" id="PS00080">
    <property type="entry name" value="MULTICOPPER_OXIDASE2"/>
    <property type="match status" value="1"/>
</dbReference>
<dbReference type="CDD" id="cd13910">
    <property type="entry name" value="CuRO_3_MCO_like_4"/>
    <property type="match status" value="1"/>
</dbReference>
<comment type="catalytic activity">
    <reaction evidence="1">
        <text>4 hydroquinone + O2 = 4 benzosemiquinone + 2 H2O</text>
        <dbReference type="Rhea" id="RHEA:11276"/>
        <dbReference type="ChEBI" id="CHEBI:15377"/>
        <dbReference type="ChEBI" id="CHEBI:15379"/>
        <dbReference type="ChEBI" id="CHEBI:17594"/>
        <dbReference type="ChEBI" id="CHEBI:17977"/>
        <dbReference type="EC" id="1.10.3.2"/>
    </reaction>
</comment>
<feature type="domain" description="Plastocyanin-like" evidence="15">
    <location>
        <begin position="59"/>
        <end position="166"/>
    </location>
</feature>
<dbReference type="InterPro" id="IPR002355">
    <property type="entry name" value="Cu_oxidase_Cu_BS"/>
</dbReference>
<reference evidence="16" key="1">
    <citation type="journal article" date="2003" name="Appl. Environ. Microbiol.">
        <title>A novel extracellular multicopper oxidase from Phanerochaete chrysosporium with ferroxidase activity.</title>
        <authorList>
            <person name="Larrondo L.F."/>
            <person name="Salas L."/>
            <person name="Melo F."/>
            <person name="Vicuna R."/>
            <person name="Cullen D."/>
        </authorList>
    </citation>
    <scope>NUCLEOTIDE SEQUENCE</scope>
    <source>
        <strain evidence="16">BKM-F-1767</strain>
    </source>
</reference>
<evidence type="ECO:0000256" key="11">
    <source>
        <dbReference type="ARBA" id="ARBA00023180"/>
    </source>
</evidence>
<name>Q875H3_PHACH</name>
<dbReference type="SUPFAM" id="SSF49503">
    <property type="entry name" value="Cupredoxins"/>
    <property type="match status" value="3"/>
</dbReference>
<dbReference type="Pfam" id="PF07731">
    <property type="entry name" value="Cu-oxidase_2"/>
    <property type="match status" value="1"/>
</dbReference>
<dbReference type="SMR" id="Q875H3"/>
<dbReference type="InterPro" id="IPR045087">
    <property type="entry name" value="Cu-oxidase_fam"/>
</dbReference>
<evidence type="ECO:0000259" key="13">
    <source>
        <dbReference type="Pfam" id="PF00394"/>
    </source>
</evidence>
<dbReference type="PANTHER" id="PTHR11709">
    <property type="entry name" value="MULTI-COPPER OXIDASE"/>
    <property type="match status" value="1"/>
</dbReference>
<dbReference type="GO" id="GO:0052716">
    <property type="term" value="F:hydroquinone:oxygen oxidoreductase activity"/>
    <property type="evidence" value="ECO:0007669"/>
    <property type="project" value="UniProtKB-EC"/>
</dbReference>
<comment type="cofactor">
    <cofactor evidence="2">
        <name>Cu cation</name>
        <dbReference type="ChEBI" id="CHEBI:23378"/>
    </cofactor>
</comment>
<dbReference type="InterPro" id="IPR011706">
    <property type="entry name" value="Cu-oxidase_C"/>
</dbReference>
<dbReference type="InterPro" id="IPR001117">
    <property type="entry name" value="Cu-oxidase_2nd"/>
</dbReference>
<evidence type="ECO:0000256" key="8">
    <source>
        <dbReference type="ARBA" id="ARBA00023002"/>
    </source>
</evidence>
<keyword evidence="11" id="KW-0325">Glycoprotein</keyword>
<evidence type="ECO:0000256" key="3">
    <source>
        <dbReference type="ARBA" id="ARBA00004613"/>
    </source>
</evidence>
<gene>
    <name evidence="16" type="primary">mco1</name>
</gene>
<dbReference type="GO" id="GO:0005576">
    <property type="term" value="C:extracellular region"/>
    <property type="evidence" value="ECO:0007669"/>
    <property type="project" value="UniProtKB-SubCell"/>
</dbReference>
<dbReference type="EC" id="1.10.3.2" evidence="5"/>
<keyword evidence="12" id="KW-0732">Signal</keyword>
<dbReference type="Pfam" id="PF00394">
    <property type="entry name" value="Cu-oxidase"/>
    <property type="match status" value="1"/>
</dbReference>
<feature type="domain" description="Plastocyanin-like" evidence="13">
    <location>
        <begin position="179"/>
        <end position="335"/>
    </location>
</feature>
<dbReference type="CDD" id="cd13886">
    <property type="entry name" value="CuRO_2_MCO_like_1"/>
    <property type="match status" value="1"/>
</dbReference>
<dbReference type="GO" id="GO:0005507">
    <property type="term" value="F:copper ion binding"/>
    <property type="evidence" value="ECO:0007669"/>
    <property type="project" value="InterPro"/>
</dbReference>
<keyword evidence="6" id="KW-0964">Secreted</keyword>
<accession>Q875H3</accession>
<organism evidence="16">
    <name type="scientific">Phanerodontia chrysosporium</name>
    <name type="common">White-rot fungus</name>
    <name type="synonym">Sporotrichum pruinosum</name>
    <dbReference type="NCBI Taxonomy" id="2822231"/>
    <lineage>
        <taxon>Eukaryota</taxon>
        <taxon>Fungi</taxon>
        <taxon>Dikarya</taxon>
        <taxon>Basidiomycota</taxon>
        <taxon>Agaricomycotina</taxon>
        <taxon>Agaricomycetes</taxon>
        <taxon>Polyporales</taxon>
        <taxon>Phanerochaetaceae</taxon>
        <taxon>Phanerodontia</taxon>
    </lineage>
</organism>
<evidence type="ECO:0000256" key="6">
    <source>
        <dbReference type="ARBA" id="ARBA00022525"/>
    </source>
</evidence>
<dbReference type="Gene3D" id="2.60.40.420">
    <property type="entry name" value="Cupredoxins - blue copper proteins"/>
    <property type="match status" value="3"/>
</dbReference>
<feature type="chain" id="PRO_5004300607" description="laccase" evidence="12">
    <location>
        <begin position="17"/>
        <end position="559"/>
    </location>
</feature>
<dbReference type="InterPro" id="IPR008972">
    <property type="entry name" value="Cupredoxin"/>
</dbReference>
<keyword evidence="7" id="KW-0479">Metal-binding</keyword>
<feature type="domain" description="Plastocyanin-like" evidence="14">
    <location>
        <begin position="408"/>
        <end position="540"/>
    </location>
</feature>
<evidence type="ECO:0000256" key="4">
    <source>
        <dbReference type="ARBA" id="ARBA00010609"/>
    </source>
</evidence>